<dbReference type="Proteomes" id="UP000255108">
    <property type="component" value="Unassembled WGS sequence"/>
</dbReference>
<dbReference type="Proteomes" id="UP000295794">
    <property type="component" value="Unassembled WGS sequence"/>
</dbReference>
<evidence type="ECO:0000313" key="2">
    <source>
        <dbReference type="EMBL" id="TCU87865.1"/>
    </source>
</evidence>
<organism evidence="1 3">
    <name type="scientific">Iodobacter fluviatilis</name>
    <dbReference type="NCBI Taxonomy" id="537"/>
    <lineage>
        <taxon>Bacteria</taxon>
        <taxon>Pseudomonadati</taxon>
        <taxon>Pseudomonadota</taxon>
        <taxon>Betaproteobacteria</taxon>
        <taxon>Neisseriales</taxon>
        <taxon>Chitinibacteraceae</taxon>
        <taxon>Iodobacter</taxon>
    </lineage>
</organism>
<evidence type="ECO:0000313" key="4">
    <source>
        <dbReference type="Proteomes" id="UP000295794"/>
    </source>
</evidence>
<evidence type="ECO:0000313" key="3">
    <source>
        <dbReference type="Proteomes" id="UP000255108"/>
    </source>
</evidence>
<protein>
    <submittedName>
        <fullName evidence="1">Uncharacterized protein</fullName>
    </submittedName>
</protein>
<evidence type="ECO:0000313" key="1">
    <source>
        <dbReference type="EMBL" id="STR45366.1"/>
    </source>
</evidence>
<dbReference type="EMBL" id="SMBT01000004">
    <property type="protein sequence ID" value="TCU87865.1"/>
    <property type="molecule type" value="Genomic_DNA"/>
</dbReference>
<proteinExistence type="predicted"/>
<name>A0A377SYG5_9NEIS</name>
<keyword evidence="4" id="KW-1185">Reference proteome</keyword>
<dbReference type="EMBL" id="UGHR01000004">
    <property type="protein sequence ID" value="STR45366.1"/>
    <property type="molecule type" value="Genomic_DNA"/>
</dbReference>
<sequence length="64" mass="7417">MPLSCIRFAFDVLATHIKLQLNNSGYRAQFIDTNQTPVQILQTIKSLSLIYVSSIQMRFDEKRI</sequence>
<dbReference type="AlphaFoldDB" id="A0A377SYG5"/>
<gene>
    <name evidence="2" type="ORF">EV682_10429</name>
    <name evidence="1" type="ORF">NCTC11159_03937</name>
</gene>
<reference evidence="1 3" key="1">
    <citation type="submission" date="2018-06" db="EMBL/GenBank/DDBJ databases">
        <authorList>
            <consortium name="Pathogen Informatics"/>
            <person name="Doyle S."/>
        </authorList>
    </citation>
    <scope>NUCLEOTIDE SEQUENCE [LARGE SCALE GENOMIC DNA]</scope>
    <source>
        <strain evidence="1 3">NCTC11159</strain>
    </source>
</reference>
<accession>A0A377SYG5</accession>
<reference evidence="2 4" key="2">
    <citation type="submission" date="2019-03" db="EMBL/GenBank/DDBJ databases">
        <title>Genomic Encyclopedia of Type Strains, Phase IV (KMG-IV): sequencing the most valuable type-strain genomes for metagenomic binning, comparative biology and taxonomic classification.</title>
        <authorList>
            <person name="Goeker M."/>
        </authorList>
    </citation>
    <scope>NUCLEOTIDE SEQUENCE [LARGE SCALE GENOMIC DNA]</scope>
    <source>
        <strain evidence="2 4">DSM 3764</strain>
    </source>
</reference>